<dbReference type="eggNOG" id="arCOG01617">
    <property type="taxonomic scope" value="Archaea"/>
</dbReference>
<evidence type="ECO:0000313" key="3">
    <source>
        <dbReference type="EMBL" id="BAB60479.1"/>
    </source>
</evidence>
<dbReference type="InterPro" id="IPR023210">
    <property type="entry name" value="NADP_OxRdtase_dom"/>
</dbReference>
<accession>Q978S8</accession>
<dbReference type="Proteomes" id="UP000001017">
    <property type="component" value="Chromosome"/>
</dbReference>
<evidence type="ECO:0000256" key="1">
    <source>
        <dbReference type="ARBA" id="ARBA00023002"/>
    </source>
</evidence>
<keyword evidence="1" id="KW-0560">Oxidoreductase</keyword>
<dbReference type="InterPro" id="IPR036812">
    <property type="entry name" value="NAD(P)_OxRdtase_dom_sf"/>
</dbReference>
<dbReference type="AlphaFoldDB" id="Q978S8"/>
<dbReference type="STRING" id="273116.gene:9382145"/>
<protein>
    <recommendedName>
        <fullName evidence="2">NADP-dependent oxidoreductase domain-containing protein</fullName>
    </recommendedName>
</protein>
<reference evidence="3 4" key="1">
    <citation type="journal article" date="1999" name="Proc. Jpn. Acad.">
        <title>Determination of the complete genomic DNA sequence of Thermoplasma volvanium GSS1.</title>
        <authorList>
            <person name="Kawashima T."/>
            <person name="Yamamoto Y."/>
            <person name="Aramaki H."/>
            <person name="Nunoshiba T."/>
            <person name="Kawamoto T."/>
            <person name="Watanabe K."/>
            <person name="Yamazaki M."/>
            <person name="Kanehori K."/>
            <person name="Amano N."/>
            <person name="Ohya Y."/>
            <person name="Makino K."/>
            <person name="Suzuki M."/>
        </authorList>
    </citation>
    <scope>NUCLEOTIDE SEQUENCE [LARGE SCALE GENOMIC DNA]</scope>
    <source>
        <strain evidence="4">ATCC 51530 / DSM 4299 / JCM 9571 / NBRC 15438 / GSS1</strain>
    </source>
</reference>
<dbReference type="InterPro" id="IPR050523">
    <property type="entry name" value="AKR_Detox_Biosynth"/>
</dbReference>
<dbReference type="Gene3D" id="3.20.20.100">
    <property type="entry name" value="NADP-dependent oxidoreductase domain"/>
    <property type="match status" value="1"/>
</dbReference>
<feature type="domain" description="NADP-dependent oxidoreductase" evidence="2">
    <location>
        <begin position="16"/>
        <end position="331"/>
    </location>
</feature>
<dbReference type="SUPFAM" id="SSF51430">
    <property type="entry name" value="NAD(P)-linked oxidoreductase"/>
    <property type="match status" value="1"/>
</dbReference>
<dbReference type="PANTHER" id="PTHR43364">
    <property type="entry name" value="NADH-SPECIFIC METHYLGLYOXAL REDUCTASE-RELATED"/>
    <property type="match status" value="1"/>
</dbReference>
<name>Q978S8_THEVO</name>
<reference evidence="3 4" key="2">
    <citation type="journal article" date="2000" name="Proc. Natl. Acad. Sci. U.S.A.">
        <title>Archaeal adaptation to higher temperatures revealed by genomic sequence of Thermoplasma volcanium.</title>
        <authorList>
            <person name="Kawashima T."/>
            <person name="Amano N."/>
            <person name="Koike H."/>
            <person name="Makino S."/>
            <person name="Higuchi S."/>
            <person name="Kawashima-Ohya Y."/>
            <person name="Watanabe K."/>
            <person name="Yamazaki M."/>
            <person name="Kanehori K."/>
            <person name="Kawamoto T."/>
            <person name="Nunoshiba T."/>
            <person name="Yamamoto Y."/>
            <person name="Aramaki H."/>
            <person name="Makino K."/>
            <person name="Suzuki M."/>
        </authorList>
    </citation>
    <scope>NUCLEOTIDE SEQUENCE [LARGE SCALE GENOMIC DNA]</scope>
    <source>
        <strain evidence="4">ATCC 51530 / DSM 4299 / JCM 9571 / NBRC 15438 / GSS1</strain>
    </source>
</reference>
<evidence type="ECO:0000313" key="4">
    <source>
        <dbReference type="Proteomes" id="UP000001017"/>
    </source>
</evidence>
<dbReference type="GeneID" id="1441454"/>
<evidence type="ECO:0000259" key="2">
    <source>
        <dbReference type="Pfam" id="PF00248"/>
    </source>
</evidence>
<gene>
    <name evidence="3" type="ORF">TVG1381158</name>
</gene>
<dbReference type="GO" id="GO:0016491">
    <property type="term" value="F:oxidoreductase activity"/>
    <property type="evidence" value="ECO:0007669"/>
    <property type="project" value="UniProtKB-KW"/>
</dbReference>
<dbReference type="RefSeq" id="WP_010917572.1">
    <property type="nucleotide sequence ID" value="NC_002689.2"/>
</dbReference>
<sequence length="334" mass="37960">MKYVRLGSSGTLVSQLALGTWHLPGSNRYSSDGVEKVDESEFQRIFKKAYDAGINFFDTANIYHGRVEKNEDHIDHIGNSERILGKAIKGYERESLVIATKVRGPVSKFINGEGLSRKHIMWQIKESLQRLGLEYVDLYQIHWSDSLTPHEETARVLSHIVDLDMARYIGESNHSAEDIVDFMNISEKLNLHHFVTMQEPYNILQRGIEKDKIPVAKKYGMGILAYVPLAQGVLTGKYVSGPEKGSRSSYYPEIIDFHQKNQKKIDALINFAKEKDITGGQLAIAWLIKKSQIEGIPIIPLLGITKEKYLEENLKALEVNLTDSDMREIDRMVL</sequence>
<dbReference type="OrthoDB" id="7236at2157"/>
<dbReference type="PANTHER" id="PTHR43364:SF4">
    <property type="entry name" value="NAD(P)-LINKED OXIDOREDUCTASE SUPERFAMILY PROTEIN"/>
    <property type="match status" value="1"/>
</dbReference>
<dbReference type="PhylomeDB" id="Q978S8"/>
<dbReference type="PaxDb" id="273116-14325576"/>
<keyword evidence="4" id="KW-1185">Reference proteome</keyword>
<dbReference type="KEGG" id="tvo:TVG1381158"/>
<dbReference type="Pfam" id="PF00248">
    <property type="entry name" value="Aldo_ket_red"/>
    <property type="match status" value="1"/>
</dbReference>
<organism evidence="3 4">
    <name type="scientific">Thermoplasma volcanium (strain ATCC 51530 / DSM 4299 / JCM 9571 / NBRC 15438 / GSS1)</name>
    <dbReference type="NCBI Taxonomy" id="273116"/>
    <lineage>
        <taxon>Archaea</taxon>
        <taxon>Methanobacteriati</taxon>
        <taxon>Thermoplasmatota</taxon>
        <taxon>Thermoplasmata</taxon>
        <taxon>Thermoplasmatales</taxon>
        <taxon>Thermoplasmataceae</taxon>
        <taxon>Thermoplasma</taxon>
    </lineage>
</organism>
<dbReference type="EMBL" id="BA000011">
    <property type="protein sequence ID" value="BAB60479.1"/>
    <property type="molecule type" value="Genomic_DNA"/>
</dbReference>
<dbReference type="HOGENOM" id="CLU_023205_2_0_2"/>
<proteinExistence type="predicted"/>